<dbReference type="EMBL" id="LR797293">
    <property type="protein sequence ID" value="CAB4199697.1"/>
    <property type="molecule type" value="Genomic_DNA"/>
</dbReference>
<evidence type="ECO:0000313" key="3">
    <source>
        <dbReference type="EMBL" id="CAB4150753.1"/>
    </source>
</evidence>
<feature type="domain" description="Chitin-binding type-3" evidence="1">
    <location>
        <begin position="302"/>
        <end position="347"/>
    </location>
</feature>
<dbReference type="GO" id="GO:0005975">
    <property type="term" value="P:carbohydrate metabolic process"/>
    <property type="evidence" value="ECO:0007669"/>
    <property type="project" value="InterPro"/>
</dbReference>
<name>A0A6J5RYW1_9CAUD</name>
<dbReference type="GO" id="GO:0004553">
    <property type="term" value="F:hydrolase activity, hydrolyzing O-glycosyl compounds"/>
    <property type="evidence" value="ECO:0007669"/>
    <property type="project" value="InterPro"/>
</dbReference>
<dbReference type="InterPro" id="IPR003610">
    <property type="entry name" value="CBM5/12"/>
</dbReference>
<dbReference type="Gene3D" id="2.40.30.20">
    <property type="match status" value="1"/>
</dbReference>
<dbReference type="EMBL" id="LR796550">
    <property type="protein sequence ID" value="CAB4150753.1"/>
    <property type="molecule type" value="Genomic_DNA"/>
</dbReference>
<dbReference type="GO" id="GO:0030246">
    <property type="term" value="F:carbohydrate binding"/>
    <property type="evidence" value="ECO:0007669"/>
    <property type="project" value="InterPro"/>
</dbReference>
<sequence length="987" mass="107301">MSSQFQTIKAVFNGGEMSPIMDGRTDSEKYATGCRLLENFMVRSYGGAFKRPGTRFGAANADVTGCVRLIPFRRSVSSGFVLGFKTNSIKVWSYSAGVFTLKATLTTTYTEAEIADLHFVQLNDLMYLTVATKHPKIITRVTDTSWTFTDIPFQFAPALDPPDDAVTMTILYDANYWDSGTVYSQGNLVTMPFTQAITGAAIVGGKIQITANAHGLSNGDFVDIFGVGGATNANGYFSISSVAANTFQLDGTSTLPAAYTAGTGVFYVQTNLDHLKTYVYNSATPSTAGIVLNASWSAAVYLPPWNVGTVQVAGDVVEYFGSNYACVTGHTASSANRPGLGAVWALITVTDYRLIASSAAFDATEAGSTWQLSPGSTKRVVTEPILAAIGTTTSAAIFIQGSYLARTSWSSTATPYGCTFQLQESLDRINFTTIKEWVTGTTQQEGTISYTADAPNTGGWYRWVCIKTNVTGAGSVTIEPAYGRLEIPFLIQSYDSPLQAMGIPKLAVNSLIPNEVIGTAFPIWRKGAFSATRGYPKTVSFHDSRLFFASTATEPTRIWGSQTDDFYTFLTGTLDTSGLDVTLAATQANEIQWISSFKRTLVVGTSGEEWTMDSGDQDSALTPSSARLRRWSRYGSSKFQPVLSGDGLLWLTRDNRLREFAYVFEKDGYSAPEMTLLAEHVICRSNVTQMFYSQSPDPIVWLVHADGTWSGFTYDRENNVTAWHRHRSRLACKSMCSLYSSSSAADSLIFLMNYNALSLESIDGEEMRNALTSANLGTDARCMDSWMSHASVTVAGGNTTFSNLTAANPQFAAATGANVIYGGTSSQSDGSPYTAAITGGSGTVVFTGLTVDLGVTQYIGFHFTAYLIPNRFEIQLRDGTSQMRKWRITRASFRIFRSYFGYVWSKITDADFTHYSRIIRETDEFPIAPDEAVQDYSHNTGQTFSQTLNFNWGQACDIAIVSRHAAPFNVLGMILDIEVDGTSGAGI</sequence>
<accession>A0A6J5RYW1</accession>
<dbReference type="Pfam" id="PF02839">
    <property type="entry name" value="CBM_5_12"/>
    <property type="match status" value="1"/>
</dbReference>
<evidence type="ECO:0000259" key="1">
    <source>
        <dbReference type="SMART" id="SM00495"/>
    </source>
</evidence>
<reference evidence="4" key="1">
    <citation type="submission" date="2020-05" db="EMBL/GenBank/DDBJ databases">
        <authorList>
            <person name="Chiriac C."/>
            <person name="Salcher M."/>
            <person name="Ghai R."/>
            <person name="Kavagutti S V."/>
        </authorList>
    </citation>
    <scope>NUCLEOTIDE SEQUENCE</scope>
</reference>
<dbReference type="InterPro" id="IPR023366">
    <property type="entry name" value="ATP_synth_asu-like_sf"/>
</dbReference>
<dbReference type="GO" id="GO:0005576">
    <property type="term" value="C:extracellular region"/>
    <property type="evidence" value="ECO:0007669"/>
    <property type="project" value="InterPro"/>
</dbReference>
<evidence type="ECO:0000313" key="4">
    <source>
        <dbReference type="EMBL" id="CAB4199697.1"/>
    </source>
</evidence>
<protein>
    <submittedName>
        <fullName evidence="4">Carbohydrate-binding module family 5/12</fullName>
    </submittedName>
</protein>
<gene>
    <name evidence="4" type="ORF">UFOVP1350_32</name>
    <name evidence="2" type="ORF">UFOVP301_5</name>
    <name evidence="3" type="ORF">UFOVP576_23</name>
</gene>
<proteinExistence type="predicted"/>
<dbReference type="EMBL" id="LR796308">
    <property type="protein sequence ID" value="CAB4135866.1"/>
    <property type="molecule type" value="Genomic_DNA"/>
</dbReference>
<dbReference type="SMART" id="SM00495">
    <property type="entry name" value="ChtBD3"/>
    <property type="match status" value="1"/>
</dbReference>
<evidence type="ECO:0000313" key="2">
    <source>
        <dbReference type="EMBL" id="CAB4135866.1"/>
    </source>
</evidence>
<organism evidence="4">
    <name type="scientific">uncultured Caudovirales phage</name>
    <dbReference type="NCBI Taxonomy" id="2100421"/>
    <lineage>
        <taxon>Viruses</taxon>
        <taxon>Duplodnaviria</taxon>
        <taxon>Heunggongvirae</taxon>
        <taxon>Uroviricota</taxon>
        <taxon>Caudoviricetes</taxon>
        <taxon>Peduoviridae</taxon>
        <taxon>Maltschvirus</taxon>
        <taxon>Maltschvirus maltsch</taxon>
    </lineage>
</organism>
<dbReference type="Gene3D" id="2.10.10.20">
    <property type="entry name" value="Carbohydrate-binding module superfamily 5/12"/>
    <property type="match status" value="1"/>
</dbReference>